<accession>A0A6A4W8V5</accession>
<feature type="compositionally biased region" description="Low complexity" evidence="1">
    <location>
        <begin position="382"/>
        <end position="394"/>
    </location>
</feature>
<feature type="region of interest" description="Disordered" evidence="1">
    <location>
        <begin position="119"/>
        <end position="151"/>
    </location>
</feature>
<protein>
    <submittedName>
        <fullName evidence="2">Uncharacterized protein</fullName>
    </submittedName>
</protein>
<feature type="compositionally biased region" description="Gly residues" evidence="1">
    <location>
        <begin position="179"/>
        <end position="195"/>
    </location>
</feature>
<proteinExistence type="predicted"/>
<sequence length="690" mass="72447">MRPSAVHGPFAGRTWLVTSVPLPPSRVNVLAGLRSFEARMATLVPEQRERRGRRRRPAPPPRVSSLRRMRGTQSEADLREARSRPDSPASAYSEDQARCSTIASIDRILSSMHSLLDAGGGPEAALPPPALPETIPEEPDVPPQPPLRQLPQLDSQMSLDEMFTEIETLYDSLRNQNAKGGGGAAGSGDSDGAGASGAQRSQSLTAGSRSGRGATLSPQVCRQGGARRSASARTCRPPAPLPPPAAEDEVQYDVPRWPQPVPVHVRGPSAPAALPSRPVAGRRSPPEEVVYDTPRPVGGRPPLPLPLEPALPPRAATLPSPPLPPPPPPLLLETFSSLPGKQASAVKPKPAIPVPRPPDLPPHVKTSEIASGKLVRQKRVRSPSARSRSSPSPSQGTPPVPAHGGAPESPRPAVPRRLDSTARLLEGLTAPLPPPRPESPAGHLSAARRRAVALLLDDQLLLPAAPSHDPAHGPPARRTPRLGRSATAAAGSAAHGRRRRLDTPPSEGERERSPATASRGVTPEQHSELCNGAPTAQQNCHDSDLDNPPTPPPRDAPPAATSSRGVSPSPNTTLNTTQDTIGSSSSLSPAPPISAVLETLTREAANNVRHLPTASAVQPPERPSPAEAGVVTPAEGQEDGQSPVYVSERAEKLRQQLAIRQPAADGAVHRSPGGSAREEGRRHGDHCAVM</sequence>
<feature type="compositionally biased region" description="Pro residues" evidence="1">
    <location>
        <begin position="299"/>
        <end position="312"/>
    </location>
</feature>
<gene>
    <name evidence="2" type="ORF">FJT64_025419</name>
</gene>
<comment type="caution">
    <text evidence="2">The sequence shown here is derived from an EMBL/GenBank/DDBJ whole genome shotgun (WGS) entry which is preliminary data.</text>
</comment>
<feature type="compositionally biased region" description="Low complexity" evidence="1">
    <location>
        <begin position="226"/>
        <end position="236"/>
    </location>
</feature>
<feature type="compositionally biased region" description="Pro residues" evidence="1">
    <location>
        <begin position="319"/>
        <end position="330"/>
    </location>
</feature>
<feature type="compositionally biased region" description="Pro residues" evidence="1">
    <location>
        <begin position="350"/>
        <end position="361"/>
    </location>
</feature>
<name>A0A6A4W8V5_AMPAM</name>
<dbReference type="Proteomes" id="UP000440578">
    <property type="component" value="Unassembled WGS sequence"/>
</dbReference>
<dbReference type="AlphaFoldDB" id="A0A6A4W8V5"/>
<evidence type="ECO:0000256" key="1">
    <source>
        <dbReference type="SAM" id="MobiDB-lite"/>
    </source>
</evidence>
<feature type="compositionally biased region" description="Polar residues" evidence="1">
    <location>
        <begin position="565"/>
        <end position="582"/>
    </location>
</feature>
<feature type="compositionally biased region" description="Low complexity" evidence="1">
    <location>
        <begin position="482"/>
        <end position="494"/>
    </location>
</feature>
<organism evidence="2 3">
    <name type="scientific">Amphibalanus amphitrite</name>
    <name type="common">Striped barnacle</name>
    <name type="synonym">Balanus amphitrite</name>
    <dbReference type="NCBI Taxonomy" id="1232801"/>
    <lineage>
        <taxon>Eukaryota</taxon>
        <taxon>Metazoa</taxon>
        <taxon>Ecdysozoa</taxon>
        <taxon>Arthropoda</taxon>
        <taxon>Crustacea</taxon>
        <taxon>Multicrustacea</taxon>
        <taxon>Cirripedia</taxon>
        <taxon>Thoracica</taxon>
        <taxon>Thoracicalcarea</taxon>
        <taxon>Balanomorpha</taxon>
        <taxon>Balanoidea</taxon>
        <taxon>Balanidae</taxon>
        <taxon>Amphibalaninae</taxon>
        <taxon>Amphibalanus</taxon>
    </lineage>
</organism>
<dbReference type="EMBL" id="VIIS01001055">
    <property type="protein sequence ID" value="KAF0302463.1"/>
    <property type="molecule type" value="Genomic_DNA"/>
</dbReference>
<feature type="compositionally biased region" description="Basic and acidic residues" evidence="1">
    <location>
        <begin position="676"/>
        <end position="690"/>
    </location>
</feature>
<feature type="compositionally biased region" description="Basic and acidic residues" evidence="1">
    <location>
        <begin position="76"/>
        <end position="85"/>
    </location>
</feature>
<feature type="region of interest" description="Disordered" evidence="1">
    <location>
        <begin position="659"/>
        <end position="690"/>
    </location>
</feature>
<feature type="region of interest" description="Disordered" evidence="1">
    <location>
        <begin position="463"/>
        <end position="643"/>
    </location>
</feature>
<feature type="compositionally biased region" description="Polar residues" evidence="1">
    <location>
        <begin position="199"/>
        <end position="208"/>
    </location>
</feature>
<feature type="compositionally biased region" description="Low complexity" evidence="1">
    <location>
        <begin position="331"/>
        <end position="349"/>
    </location>
</feature>
<evidence type="ECO:0000313" key="3">
    <source>
        <dbReference type="Proteomes" id="UP000440578"/>
    </source>
</evidence>
<keyword evidence="3" id="KW-1185">Reference proteome</keyword>
<feature type="region of interest" description="Disordered" evidence="1">
    <location>
        <begin position="44"/>
        <end position="95"/>
    </location>
</feature>
<reference evidence="2 3" key="1">
    <citation type="submission" date="2019-07" db="EMBL/GenBank/DDBJ databases">
        <title>Draft genome assembly of a fouling barnacle, Amphibalanus amphitrite (Darwin, 1854): The first reference genome for Thecostraca.</title>
        <authorList>
            <person name="Kim W."/>
        </authorList>
    </citation>
    <scope>NUCLEOTIDE SEQUENCE [LARGE SCALE GENOMIC DNA]</scope>
    <source>
        <strain evidence="2">SNU_AA5</strain>
        <tissue evidence="2">Soma without cirri and trophi</tissue>
    </source>
</reference>
<feature type="region of interest" description="Disordered" evidence="1">
    <location>
        <begin position="174"/>
        <end position="446"/>
    </location>
</feature>
<evidence type="ECO:0000313" key="2">
    <source>
        <dbReference type="EMBL" id="KAF0302463.1"/>
    </source>
</evidence>